<reference evidence="2" key="1">
    <citation type="submission" date="2023-03" db="EMBL/GenBank/DDBJ databases">
        <title>Lomoglobus Profundus gen. nov., sp. nov., a novel member of the phylum Verrucomicrobia, isolated from deep-marine sediment of South China Sea.</title>
        <authorList>
            <person name="Ahmad T."/>
            <person name="Ishaq S.E."/>
            <person name="Wang F."/>
        </authorList>
    </citation>
    <scope>NUCLEOTIDE SEQUENCE</scope>
    <source>
        <strain evidence="2">LMO-M01</strain>
    </source>
</reference>
<dbReference type="RefSeq" id="WP_330928350.1">
    <property type="nucleotide sequence ID" value="NZ_CP119075.1"/>
</dbReference>
<protein>
    <recommendedName>
        <fullName evidence="4">DUF4019 domain-containing protein</fullName>
    </recommendedName>
</protein>
<feature type="signal peptide" evidence="1">
    <location>
        <begin position="1"/>
        <end position="23"/>
    </location>
</feature>
<dbReference type="EMBL" id="CP119075">
    <property type="protein sequence ID" value="WED65006.1"/>
    <property type="molecule type" value="Genomic_DNA"/>
</dbReference>
<name>A0AAE9ZX08_9BACT</name>
<keyword evidence="1" id="KW-0732">Signal</keyword>
<dbReference type="Proteomes" id="UP001218638">
    <property type="component" value="Chromosome"/>
</dbReference>
<evidence type="ECO:0000313" key="3">
    <source>
        <dbReference type="Proteomes" id="UP001218638"/>
    </source>
</evidence>
<accession>A0AAE9ZX08</accession>
<keyword evidence="3" id="KW-1185">Reference proteome</keyword>
<evidence type="ECO:0000313" key="2">
    <source>
        <dbReference type="EMBL" id="WED65006.1"/>
    </source>
</evidence>
<feature type="chain" id="PRO_5041988763" description="DUF4019 domain-containing protein" evidence="1">
    <location>
        <begin position="24"/>
        <end position="155"/>
    </location>
</feature>
<dbReference type="KEGG" id="slom:PXH66_21875"/>
<organism evidence="2 3">
    <name type="scientific">Synoicihabitans lomoniglobus</name>
    <dbReference type="NCBI Taxonomy" id="2909285"/>
    <lineage>
        <taxon>Bacteria</taxon>
        <taxon>Pseudomonadati</taxon>
        <taxon>Verrucomicrobiota</taxon>
        <taxon>Opitutia</taxon>
        <taxon>Opitutales</taxon>
        <taxon>Opitutaceae</taxon>
        <taxon>Synoicihabitans</taxon>
    </lineage>
</organism>
<gene>
    <name evidence="2" type="ORF">PXH66_21875</name>
</gene>
<sequence length="155" mass="17546">MKLKTIILILVSSVCTVSSSAQLGMHPFLGELDRIKQAVNDGDSESVYKLSSMWFREAVSFSQFDEDFRAADRQIEELVPLHSTIGPDLATVVVKMKYREKGRGLISGFAVIYFDYELDSWKFNTIPFSRSLNALCSARLPAPLKMGFYNYEKKS</sequence>
<dbReference type="AlphaFoldDB" id="A0AAE9ZX08"/>
<proteinExistence type="predicted"/>
<evidence type="ECO:0000256" key="1">
    <source>
        <dbReference type="SAM" id="SignalP"/>
    </source>
</evidence>
<evidence type="ECO:0008006" key="4">
    <source>
        <dbReference type="Google" id="ProtNLM"/>
    </source>
</evidence>